<feature type="non-terminal residue" evidence="2">
    <location>
        <position position="84"/>
    </location>
</feature>
<dbReference type="SUPFAM" id="SSF53383">
    <property type="entry name" value="PLP-dependent transferases"/>
    <property type="match status" value="1"/>
</dbReference>
<dbReference type="GO" id="GO:0030170">
    <property type="term" value="F:pyridoxal phosphate binding"/>
    <property type="evidence" value="ECO:0007669"/>
    <property type="project" value="InterPro"/>
</dbReference>
<dbReference type="GO" id="GO:0008483">
    <property type="term" value="F:transaminase activity"/>
    <property type="evidence" value="ECO:0007669"/>
    <property type="project" value="UniProtKB-KW"/>
</dbReference>
<dbReference type="Pfam" id="PF00202">
    <property type="entry name" value="Aminotran_3"/>
    <property type="match status" value="1"/>
</dbReference>
<dbReference type="Proteomes" id="UP001297422">
    <property type="component" value="Unassembled WGS sequence"/>
</dbReference>
<dbReference type="InterPro" id="IPR015421">
    <property type="entry name" value="PyrdxlP-dep_Trfase_major"/>
</dbReference>
<name>A0AAJ1ESS8_MEDGN</name>
<accession>A0AAJ1ESS8</accession>
<dbReference type="PANTHER" id="PTHR43713:SF3">
    <property type="entry name" value="GLUTAMATE-1-SEMIALDEHYDE 2,1-AMINOMUTASE 1, CHLOROPLASTIC-RELATED"/>
    <property type="match status" value="1"/>
</dbReference>
<dbReference type="AlphaFoldDB" id="A0AAJ1ESS8"/>
<dbReference type="Gene3D" id="3.40.640.10">
    <property type="entry name" value="Type I PLP-dependent aspartate aminotransferase-like (Major domain)"/>
    <property type="match status" value="1"/>
</dbReference>
<evidence type="ECO:0000313" key="2">
    <source>
        <dbReference type="EMBL" id="MCB5496057.1"/>
    </source>
</evidence>
<comment type="cofactor">
    <cofactor evidence="1">
        <name>pyridoxal 5'-phosphate</name>
        <dbReference type="ChEBI" id="CHEBI:597326"/>
    </cofactor>
</comment>
<dbReference type="RefSeq" id="WP_226973577.1">
    <property type="nucleotide sequence ID" value="NZ_JAJBNC010000331.1"/>
</dbReference>
<dbReference type="EMBL" id="JAJBNC010000331">
    <property type="protein sequence ID" value="MCB5496057.1"/>
    <property type="molecule type" value="Genomic_DNA"/>
</dbReference>
<keyword evidence="2" id="KW-0032">Aminotransferase</keyword>
<protein>
    <submittedName>
        <fullName evidence="2">Aminotransferase class III-fold pyridoxal phosphate-dependent enzyme</fullName>
    </submittedName>
</protein>
<dbReference type="InterPro" id="IPR005814">
    <property type="entry name" value="Aminotrans_3"/>
</dbReference>
<gene>
    <name evidence="2" type="ORF">LIQ10_20445</name>
</gene>
<proteinExistence type="predicted"/>
<evidence type="ECO:0000313" key="3">
    <source>
        <dbReference type="Proteomes" id="UP001297422"/>
    </source>
</evidence>
<dbReference type="InterPro" id="IPR015424">
    <property type="entry name" value="PyrdxlP-dep_Trfase"/>
</dbReference>
<dbReference type="PANTHER" id="PTHR43713">
    <property type="entry name" value="GLUTAMATE-1-SEMIALDEHYDE 2,1-AMINOMUTASE"/>
    <property type="match status" value="1"/>
</dbReference>
<organism evidence="2 3">
    <name type="scientific">Mediterraneibacter gnavus</name>
    <name type="common">Ruminococcus gnavus</name>
    <dbReference type="NCBI Taxonomy" id="33038"/>
    <lineage>
        <taxon>Bacteria</taxon>
        <taxon>Bacillati</taxon>
        <taxon>Bacillota</taxon>
        <taxon>Clostridia</taxon>
        <taxon>Lachnospirales</taxon>
        <taxon>Lachnospiraceae</taxon>
        <taxon>Mediterraneibacter</taxon>
    </lineage>
</organism>
<reference evidence="2" key="1">
    <citation type="submission" date="2021-10" db="EMBL/GenBank/DDBJ databases">
        <title>Collection of gut derived symbiotic bacterial strains cultured from healthy donors.</title>
        <authorList>
            <person name="Lin H."/>
            <person name="Littmann E."/>
            <person name="Claire K."/>
            <person name="Pamer E."/>
        </authorList>
    </citation>
    <scope>NUCLEOTIDE SEQUENCE</scope>
    <source>
        <strain evidence="2">MSK.23.4</strain>
    </source>
</reference>
<evidence type="ECO:0000256" key="1">
    <source>
        <dbReference type="ARBA" id="ARBA00001933"/>
    </source>
</evidence>
<feature type="non-terminal residue" evidence="2">
    <location>
        <position position="1"/>
    </location>
</feature>
<keyword evidence="2" id="KW-0808">Transferase</keyword>
<comment type="caution">
    <text evidence="2">The sequence shown here is derived from an EMBL/GenBank/DDBJ whole genome shotgun (WGS) entry which is preliminary data.</text>
</comment>
<sequence length="84" mass="8917">SFGLPTKLEVAMAKLIVDSYQGIEMVRMVNSGTEATMSALRVARGFTGRNKIIKFEGNYHGPSDGLLVKNGSGALTFNLPTSPG</sequence>